<dbReference type="FunFam" id="3.90.550.10:FF:000015">
    <property type="entry name" value="Glucomannan 4-beta-mannosyltransferase 9"/>
    <property type="match status" value="1"/>
</dbReference>
<feature type="transmembrane region" description="Helical" evidence="13">
    <location>
        <begin position="352"/>
        <end position="373"/>
    </location>
</feature>
<keyword evidence="2" id="KW-0328">Glycosyltransferase</keyword>
<dbReference type="AlphaFoldDB" id="A0A2U1NEH8"/>
<evidence type="ECO:0000313" key="15">
    <source>
        <dbReference type="EMBL" id="PWA71888.1"/>
    </source>
</evidence>
<comment type="similarity">
    <text evidence="10">Belongs to the glycosyltransferase 2 family. Plant cellulose synthase-like A subfamily.</text>
</comment>
<name>A0A2U1NEH8_ARTAN</name>
<comment type="subcellular location">
    <subcellularLocation>
        <location evidence="1">Golgi apparatus membrane</location>
        <topology evidence="1">Multi-pass membrane protein</topology>
    </subcellularLocation>
</comment>
<evidence type="ECO:0000256" key="7">
    <source>
        <dbReference type="ARBA" id="ARBA00023136"/>
    </source>
</evidence>
<evidence type="ECO:0000256" key="6">
    <source>
        <dbReference type="ARBA" id="ARBA00023034"/>
    </source>
</evidence>
<keyword evidence="5 13" id="KW-1133">Transmembrane helix</keyword>
<dbReference type="STRING" id="35608.A0A2U1NEH8"/>
<dbReference type="PANTHER" id="PTHR32044:SF21">
    <property type="entry name" value="GLUCOMANNAN 4-BETA-MANNOSYLTRANSFERASE 3-RELATED"/>
    <property type="match status" value="1"/>
</dbReference>
<dbReference type="GO" id="GO:0047259">
    <property type="term" value="F:glucomannan 4-beta-mannosyltransferase activity"/>
    <property type="evidence" value="ECO:0007669"/>
    <property type="project" value="UniProtKB-EC"/>
</dbReference>
<dbReference type="InterPro" id="IPR001173">
    <property type="entry name" value="Glyco_trans_2-like"/>
</dbReference>
<dbReference type="GO" id="GO:0071555">
    <property type="term" value="P:cell wall organization"/>
    <property type="evidence" value="ECO:0007669"/>
    <property type="project" value="UniProtKB-KW"/>
</dbReference>
<evidence type="ECO:0000256" key="9">
    <source>
        <dbReference type="ARBA" id="ARBA00051800"/>
    </source>
</evidence>
<evidence type="ECO:0000256" key="12">
    <source>
        <dbReference type="ARBA" id="ARBA00076024"/>
    </source>
</evidence>
<dbReference type="Gene3D" id="3.90.550.10">
    <property type="entry name" value="Spore Coat Polysaccharide Biosynthesis Protein SpsA, Chain A"/>
    <property type="match status" value="1"/>
</dbReference>
<reference evidence="15 16" key="1">
    <citation type="journal article" date="2018" name="Mol. Plant">
        <title>The genome of Artemisia annua provides insight into the evolution of Asteraceae family and artemisinin biosynthesis.</title>
        <authorList>
            <person name="Shen Q."/>
            <person name="Zhang L."/>
            <person name="Liao Z."/>
            <person name="Wang S."/>
            <person name="Yan T."/>
            <person name="Shi P."/>
            <person name="Liu M."/>
            <person name="Fu X."/>
            <person name="Pan Q."/>
            <person name="Wang Y."/>
            <person name="Lv Z."/>
            <person name="Lu X."/>
            <person name="Zhang F."/>
            <person name="Jiang W."/>
            <person name="Ma Y."/>
            <person name="Chen M."/>
            <person name="Hao X."/>
            <person name="Li L."/>
            <person name="Tang Y."/>
            <person name="Lv G."/>
            <person name="Zhou Y."/>
            <person name="Sun X."/>
            <person name="Brodelius P.E."/>
            <person name="Rose J.K.C."/>
            <person name="Tang K."/>
        </authorList>
    </citation>
    <scope>NUCLEOTIDE SEQUENCE [LARGE SCALE GENOMIC DNA]</scope>
    <source>
        <strain evidence="16">cv. Huhao1</strain>
        <tissue evidence="15">Leaf</tissue>
    </source>
</reference>
<dbReference type="EC" id="2.4.1.32" evidence="11"/>
<feature type="transmembrane region" description="Helical" evidence="13">
    <location>
        <begin position="31"/>
        <end position="64"/>
    </location>
</feature>
<accession>A0A2U1NEH8</accession>
<evidence type="ECO:0000256" key="5">
    <source>
        <dbReference type="ARBA" id="ARBA00022989"/>
    </source>
</evidence>
<dbReference type="CDD" id="cd06437">
    <property type="entry name" value="CESA_CaSu_A2"/>
    <property type="match status" value="1"/>
</dbReference>
<keyword evidence="7 13" id="KW-0472">Membrane</keyword>
<proteinExistence type="inferred from homology"/>
<dbReference type="GO" id="GO:0051753">
    <property type="term" value="F:mannan synthase activity"/>
    <property type="evidence" value="ECO:0007669"/>
    <property type="project" value="UniProtKB-ARBA"/>
</dbReference>
<gene>
    <name evidence="15" type="ORF">CTI12_AA268130</name>
</gene>
<feature type="domain" description="Glycosyltransferase 2-like" evidence="14">
    <location>
        <begin position="185"/>
        <end position="383"/>
    </location>
</feature>
<keyword evidence="4 13" id="KW-0812">Transmembrane</keyword>
<evidence type="ECO:0000256" key="1">
    <source>
        <dbReference type="ARBA" id="ARBA00004653"/>
    </source>
</evidence>
<dbReference type="InterPro" id="IPR029044">
    <property type="entry name" value="Nucleotide-diphossugar_trans"/>
</dbReference>
<dbReference type="Proteomes" id="UP000245207">
    <property type="component" value="Unassembled WGS sequence"/>
</dbReference>
<comment type="caution">
    <text evidence="15">The sequence shown here is derived from an EMBL/GenBank/DDBJ whole genome shotgun (WGS) entry which is preliminary data.</text>
</comment>
<dbReference type="OrthoDB" id="72851at2759"/>
<evidence type="ECO:0000256" key="2">
    <source>
        <dbReference type="ARBA" id="ARBA00022676"/>
    </source>
</evidence>
<evidence type="ECO:0000313" key="16">
    <source>
        <dbReference type="Proteomes" id="UP000245207"/>
    </source>
</evidence>
<feature type="transmembrane region" description="Helical" evidence="13">
    <location>
        <begin position="393"/>
        <end position="421"/>
    </location>
</feature>
<keyword evidence="16" id="KW-1185">Reference proteome</keyword>
<keyword evidence="8" id="KW-0961">Cell wall biogenesis/degradation</keyword>
<evidence type="ECO:0000256" key="8">
    <source>
        <dbReference type="ARBA" id="ARBA00023316"/>
    </source>
</evidence>
<keyword evidence="3 15" id="KW-0808">Transferase</keyword>
<dbReference type="SUPFAM" id="SSF53448">
    <property type="entry name" value="Nucleotide-diphospho-sugar transferases"/>
    <property type="match status" value="1"/>
</dbReference>
<evidence type="ECO:0000256" key="3">
    <source>
        <dbReference type="ARBA" id="ARBA00022679"/>
    </source>
</evidence>
<evidence type="ECO:0000256" key="10">
    <source>
        <dbReference type="ARBA" id="ARBA00060879"/>
    </source>
</evidence>
<sequence>MESFSTSGYFPEPYNLGGQIQMIWTQLRAPLFVPFLTVLMKICLGMSIMLFIERVYMGFVIVYIKLFTRKIEKRYKWESFKDDIELGNSAYPLVLVQIPMFNEKEVYQLSIGAACGLSWPSDRIVIQVLDDSTDPIIKGLVEMECQRWASKGINIHYQVRDNRKGYKAGALKEGLRHRYANECEYVAIFDADFQPEPDFLWQTIPFLHHNAELGLVQARWKFVNSDECLMTRMQEMSLDYHFKVEQEVGSSTYAFFGFNGTAGVWRMAAIDEAGGWKDRTTVEDMDLAVRASLKGWKFLYLGSLKVKNELPSSYKAYRYQQHRWSCGPANLFRKMVLEIITNKKVTLWKKLYVIYSFFFVRKIVAHLVTFVFYCVVLPTTMMVPEVVVPQWGAVYIPITITVLNAIGTPRSFHLLVFWILFENVMSLHRTKATFIGLFETNRVNEWVVTEKHGDASKFKGITKQLKKPRFKLGERLHMLELGVGIFLFICGCFDFAFGEYRYYIYLYLQAIAFFIMGFGYIGIEVPNS</sequence>
<feature type="transmembrane region" description="Helical" evidence="13">
    <location>
        <begin position="476"/>
        <end position="496"/>
    </location>
</feature>
<evidence type="ECO:0000256" key="11">
    <source>
        <dbReference type="ARBA" id="ARBA00066505"/>
    </source>
</evidence>
<keyword evidence="6" id="KW-0333">Golgi apparatus</keyword>
<evidence type="ECO:0000256" key="4">
    <source>
        <dbReference type="ARBA" id="ARBA00022692"/>
    </source>
</evidence>
<dbReference type="PANTHER" id="PTHR32044">
    <property type="entry name" value="GLUCOMANNAN 4-BETA-MANNOSYLTRANSFERASE 9"/>
    <property type="match status" value="1"/>
</dbReference>
<dbReference type="GO" id="GO:0000139">
    <property type="term" value="C:Golgi membrane"/>
    <property type="evidence" value="ECO:0007669"/>
    <property type="project" value="UniProtKB-SubCell"/>
</dbReference>
<organism evidence="15 16">
    <name type="scientific">Artemisia annua</name>
    <name type="common">Sweet wormwood</name>
    <dbReference type="NCBI Taxonomy" id="35608"/>
    <lineage>
        <taxon>Eukaryota</taxon>
        <taxon>Viridiplantae</taxon>
        <taxon>Streptophyta</taxon>
        <taxon>Embryophyta</taxon>
        <taxon>Tracheophyta</taxon>
        <taxon>Spermatophyta</taxon>
        <taxon>Magnoliopsida</taxon>
        <taxon>eudicotyledons</taxon>
        <taxon>Gunneridae</taxon>
        <taxon>Pentapetalae</taxon>
        <taxon>asterids</taxon>
        <taxon>campanulids</taxon>
        <taxon>Asterales</taxon>
        <taxon>Asteraceae</taxon>
        <taxon>Asteroideae</taxon>
        <taxon>Anthemideae</taxon>
        <taxon>Artemisiinae</taxon>
        <taxon>Artemisia</taxon>
    </lineage>
</organism>
<evidence type="ECO:0000256" key="13">
    <source>
        <dbReference type="SAM" id="Phobius"/>
    </source>
</evidence>
<dbReference type="Pfam" id="PF13632">
    <property type="entry name" value="Glyco_trans_2_3"/>
    <property type="match status" value="1"/>
</dbReference>
<dbReference type="EMBL" id="PKPP01003006">
    <property type="protein sequence ID" value="PWA71888.1"/>
    <property type="molecule type" value="Genomic_DNA"/>
</dbReference>
<protein>
    <recommendedName>
        <fullName evidence="11">glucomannan 4-beta-mannosyltransferase</fullName>
        <ecNumber evidence="11">2.4.1.32</ecNumber>
    </recommendedName>
    <alternativeName>
        <fullName evidence="12">Glucomannan synthase</fullName>
    </alternativeName>
</protein>
<feature type="transmembrane region" description="Helical" evidence="13">
    <location>
        <begin position="502"/>
        <end position="523"/>
    </location>
</feature>
<comment type="catalytic activity">
    <reaction evidence="9">
        <text>GDP-mannose + (glucomannan)n = GDP + (glucomannan)n+1.</text>
        <dbReference type="EC" id="2.4.1.32"/>
    </reaction>
</comment>
<evidence type="ECO:0000259" key="14">
    <source>
        <dbReference type="Pfam" id="PF13632"/>
    </source>
</evidence>